<evidence type="ECO:0000313" key="2">
    <source>
        <dbReference type="Proteomes" id="UP000030428"/>
    </source>
</evidence>
<organism evidence="1 2">
    <name type="scientific">Candidatus Thiomargarita nelsonii</name>
    <dbReference type="NCBI Taxonomy" id="1003181"/>
    <lineage>
        <taxon>Bacteria</taxon>
        <taxon>Pseudomonadati</taxon>
        <taxon>Pseudomonadota</taxon>
        <taxon>Gammaproteobacteria</taxon>
        <taxon>Thiotrichales</taxon>
        <taxon>Thiotrichaceae</taxon>
        <taxon>Thiomargarita</taxon>
    </lineage>
</organism>
<gene>
    <name evidence="1" type="ORF">PN36_14865</name>
</gene>
<dbReference type="Proteomes" id="UP000030428">
    <property type="component" value="Unassembled WGS sequence"/>
</dbReference>
<reference evidence="1 2" key="1">
    <citation type="journal article" date="2016" name="Front. Microbiol.">
        <title>Single-Cell (Meta-)Genomics of a Dimorphic Candidatus Thiomargarita nelsonii Reveals Genomic Plasticity.</title>
        <authorList>
            <person name="Flood B.E."/>
            <person name="Fliss P."/>
            <person name="Jones D.S."/>
            <person name="Dick G.J."/>
            <person name="Jain S."/>
            <person name="Kaster A.K."/>
            <person name="Winkel M."/>
            <person name="Mussmann M."/>
            <person name="Bailey J."/>
        </authorList>
    </citation>
    <scope>NUCLEOTIDE SEQUENCE [LARGE SCALE GENOMIC DNA]</scope>
    <source>
        <strain evidence="1">Hydrate Ridge</strain>
    </source>
</reference>
<comment type="caution">
    <text evidence="1">The sequence shown here is derived from an EMBL/GenBank/DDBJ whole genome shotgun (WGS) entry which is preliminary data.</text>
</comment>
<evidence type="ECO:0000313" key="1">
    <source>
        <dbReference type="EMBL" id="KHD08155.1"/>
    </source>
</evidence>
<evidence type="ECO:0008006" key="3">
    <source>
        <dbReference type="Google" id="ProtNLM"/>
    </source>
</evidence>
<protein>
    <recommendedName>
        <fullName evidence="3">CRISPR-associated protein Csx11</fullName>
    </recommendedName>
</protein>
<sequence>MLEELMDEKSRDLILAAEITGLLHDLGKLRAEFAEEKSRDGKSRLKNVKNAIQTDAHGAILEEDKRAYPEKGKDDWLQQLKNHEGWAEVLKLPETWIKSKTVQALGLGDALRQHHATGKFLAKELTLLGDIYTVGADWRDSALDKTSVHTQSGEQRLAAAYITDSFGNETQSYQTQILDKEWNQVAKIIKNRLLSNGAWKNVIKTRKAFFKDIEPIFRKALGATQRPTNDVTLWHHCFSTASLFKAAMTEGVLCQDFRHLQDDHGMLDFAKLGCIRFRLLGIRWDWAALTQGALKPVVFTALTAHRNEAIRQLHRLLELNNPIGNIIYKDDNGVVLVVPGFYESSAEGQQSEDLFRQYILEPLETKILNALAHLGAGTPVRIAWTRPRLYLTDYNDVMPVKSQDQRERLLQTGEDELQKLWAKPTKGQIEICSQCGLRPSQARELNIGEGGLTQESLCEFCADLLIEDEDDEEQTLSPKEIYIERTRQAIEHFGWAPRTFNLHKIRQRRNKNTDNARVMLLSVHIDAQEIANGMPLLTQVVRPPQDLDYYLFTEDEILDWSGFCEDLQSGTNEIAQAFRNFLDDFAKKNKETEKTAKRVQDGIRDFADKKEVNQKAKKAIITQLQNFFDKKKSKLRLMQQAFPEKIAPVPVDESTEIGEFLQQVIDSLSQEKQIDSLARLKAQAYIGDSSWLNESDKRIEKGDTSANALELIEEFFLRESVPEGLSRHTGDKLAIFGMRKHASPGRLARIWDDLRQLWQEILEEIGMVITKSHAIPLSLDAQGFRVIVAAEDARAALTCIHDIIQERLNKVRAGFNPHVSALVFNEKFPLYVAFDAMRRMERRITDLPPQKWQLLNKETLKSGLLRLTWKTPHGKIAWTMNLNTGDPSQEDLWYPHVICTSKAEGPGRIVHVKDLKEDDTIQLRPATFDFAVLEGTTRRYQLVYDKENEGRRYHFILGKRGRPPYLLEQMPEIMNFVPDTLQDWDGTRRKMFFGQVVEYYEKFVRDVPEELQEKGRKAWHTHVNAILLRYLSKDVQHKRQEILDMLDDGRFFDAFEWADFVEKSAVVDKK</sequence>
<name>A0A0A6PBJ0_9GAMM</name>
<dbReference type="AlphaFoldDB" id="A0A0A6PBJ0"/>
<accession>A0A0A6PBJ0</accession>
<dbReference type="EMBL" id="JSZA02000052">
    <property type="protein sequence ID" value="KHD08155.1"/>
    <property type="molecule type" value="Genomic_DNA"/>
</dbReference>
<keyword evidence="2" id="KW-1185">Reference proteome</keyword>
<proteinExistence type="predicted"/>